<organism evidence="2 3">
    <name type="scientific">Rhypophila decipiens</name>
    <dbReference type="NCBI Taxonomy" id="261697"/>
    <lineage>
        <taxon>Eukaryota</taxon>
        <taxon>Fungi</taxon>
        <taxon>Dikarya</taxon>
        <taxon>Ascomycota</taxon>
        <taxon>Pezizomycotina</taxon>
        <taxon>Sordariomycetes</taxon>
        <taxon>Sordariomycetidae</taxon>
        <taxon>Sordariales</taxon>
        <taxon>Naviculisporaceae</taxon>
        <taxon>Rhypophila</taxon>
    </lineage>
</organism>
<comment type="caution">
    <text evidence="2">The sequence shown here is derived from an EMBL/GenBank/DDBJ whole genome shotgun (WGS) entry which is preliminary data.</text>
</comment>
<accession>A0AAN6Y021</accession>
<keyword evidence="3" id="KW-1185">Reference proteome</keyword>
<evidence type="ECO:0000313" key="2">
    <source>
        <dbReference type="EMBL" id="KAK4209758.1"/>
    </source>
</evidence>
<feature type="chain" id="PRO_5042976602" evidence="1">
    <location>
        <begin position="27"/>
        <end position="125"/>
    </location>
</feature>
<reference evidence="2" key="2">
    <citation type="submission" date="2023-05" db="EMBL/GenBank/DDBJ databases">
        <authorList>
            <consortium name="Lawrence Berkeley National Laboratory"/>
            <person name="Steindorff A."/>
            <person name="Hensen N."/>
            <person name="Bonometti L."/>
            <person name="Westerberg I."/>
            <person name="Brannstrom I.O."/>
            <person name="Guillou S."/>
            <person name="Cros-Aarteil S."/>
            <person name="Calhoun S."/>
            <person name="Haridas S."/>
            <person name="Kuo A."/>
            <person name="Mondo S."/>
            <person name="Pangilinan J."/>
            <person name="Riley R."/>
            <person name="Labutti K."/>
            <person name="Andreopoulos B."/>
            <person name="Lipzen A."/>
            <person name="Chen C."/>
            <person name="Yanf M."/>
            <person name="Daum C."/>
            <person name="Ng V."/>
            <person name="Clum A."/>
            <person name="Ohm R."/>
            <person name="Martin F."/>
            <person name="Silar P."/>
            <person name="Natvig D."/>
            <person name="Lalanne C."/>
            <person name="Gautier V."/>
            <person name="Ament-Velasquez S.L."/>
            <person name="Kruys A."/>
            <person name="Hutchinson M.I."/>
            <person name="Powell A.J."/>
            <person name="Barry K."/>
            <person name="Miller A.N."/>
            <person name="Grigoriev I.V."/>
            <person name="Debuchy R."/>
            <person name="Gladieux P."/>
            <person name="Thoren M.H."/>
            <person name="Johannesson H."/>
        </authorList>
    </citation>
    <scope>NUCLEOTIDE SEQUENCE</scope>
    <source>
        <strain evidence="2">PSN293</strain>
    </source>
</reference>
<protein>
    <submittedName>
        <fullName evidence="2">Uncharacterized protein</fullName>
    </submittedName>
</protein>
<reference evidence="2" key="1">
    <citation type="journal article" date="2023" name="Mol. Phylogenet. Evol.">
        <title>Genome-scale phylogeny and comparative genomics of the fungal order Sordariales.</title>
        <authorList>
            <person name="Hensen N."/>
            <person name="Bonometti L."/>
            <person name="Westerberg I."/>
            <person name="Brannstrom I.O."/>
            <person name="Guillou S."/>
            <person name="Cros-Aarteil S."/>
            <person name="Calhoun S."/>
            <person name="Haridas S."/>
            <person name="Kuo A."/>
            <person name="Mondo S."/>
            <person name="Pangilinan J."/>
            <person name="Riley R."/>
            <person name="LaButti K."/>
            <person name="Andreopoulos B."/>
            <person name="Lipzen A."/>
            <person name="Chen C."/>
            <person name="Yan M."/>
            <person name="Daum C."/>
            <person name="Ng V."/>
            <person name="Clum A."/>
            <person name="Steindorff A."/>
            <person name="Ohm R.A."/>
            <person name="Martin F."/>
            <person name="Silar P."/>
            <person name="Natvig D.O."/>
            <person name="Lalanne C."/>
            <person name="Gautier V."/>
            <person name="Ament-Velasquez S.L."/>
            <person name="Kruys A."/>
            <person name="Hutchinson M.I."/>
            <person name="Powell A.J."/>
            <person name="Barry K."/>
            <person name="Miller A.N."/>
            <person name="Grigoriev I.V."/>
            <person name="Debuchy R."/>
            <person name="Gladieux P."/>
            <person name="Hiltunen Thoren M."/>
            <person name="Johannesson H."/>
        </authorList>
    </citation>
    <scope>NUCLEOTIDE SEQUENCE</scope>
    <source>
        <strain evidence="2">PSN293</strain>
    </source>
</reference>
<gene>
    <name evidence="2" type="ORF">QBC37DRAFT_293966</name>
</gene>
<feature type="signal peptide" evidence="1">
    <location>
        <begin position="1"/>
        <end position="26"/>
    </location>
</feature>
<sequence>MHLSPSTLVAIPVGLLITLLPTATNAQFANNIKVNYYSDTNCQNYQTSVFPFVNGNCYDYNWTGQQSIGIAECNFQVWGCQCHFYAGAGCTGSIDVFKKYKVGSYCTANPGGGYKSMRCSLYAGE</sequence>
<keyword evidence="1" id="KW-0732">Signal</keyword>
<dbReference type="AlphaFoldDB" id="A0AAN6Y021"/>
<evidence type="ECO:0000313" key="3">
    <source>
        <dbReference type="Proteomes" id="UP001301769"/>
    </source>
</evidence>
<dbReference type="Proteomes" id="UP001301769">
    <property type="component" value="Unassembled WGS sequence"/>
</dbReference>
<evidence type="ECO:0000256" key="1">
    <source>
        <dbReference type="SAM" id="SignalP"/>
    </source>
</evidence>
<dbReference type="EMBL" id="MU858195">
    <property type="protein sequence ID" value="KAK4209758.1"/>
    <property type="molecule type" value="Genomic_DNA"/>
</dbReference>
<name>A0AAN6Y021_9PEZI</name>
<proteinExistence type="predicted"/>